<accession>A0A1H8ME28</accession>
<dbReference type="RefSeq" id="WP_091846859.1">
    <property type="nucleotide sequence ID" value="NZ_FOCM01000016.1"/>
</dbReference>
<keyword evidence="2" id="KW-1185">Reference proteome</keyword>
<reference evidence="2" key="1">
    <citation type="submission" date="2016-10" db="EMBL/GenBank/DDBJ databases">
        <authorList>
            <person name="Varghese N."/>
            <person name="Submissions S."/>
        </authorList>
    </citation>
    <scope>NUCLEOTIDE SEQUENCE [LARGE SCALE GENOMIC DNA]</scope>
    <source>
        <strain evidence="2">DSM 26893</strain>
    </source>
</reference>
<name>A0A1H8ME28_9RHOB</name>
<evidence type="ECO:0000313" key="1">
    <source>
        <dbReference type="EMBL" id="SEO15478.1"/>
    </source>
</evidence>
<gene>
    <name evidence="1" type="ORF">SAMN04488011_1161</name>
</gene>
<organism evidence="1 2">
    <name type="scientific">Palleronia pelagia</name>
    <dbReference type="NCBI Taxonomy" id="387096"/>
    <lineage>
        <taxon>Bacteria</taxon>
        <taxon>Pseudomonadati</taxon>
        <taxon>Pseudomonadota</taxon>
        <taxon>Alphaproteobacteria</taxon>
        <taxon>Rhodobacterales</taxon>
        <taxon>Roseobacteraceae</taxon>
        <taxon>Palleronia</taxon>
    </lineage>
</organism>
<sequence length="91" mass="10377">MTWKIENHPKGGLQIAHLVSPRFTARWTTGEFPIEGVREGAFFWTDEGSGLDDAIHLYDFAWDYLVPDQEQLSQLMANATSEIERYIMTGA</sequence>
<proteinExistence type="predicted"/>
<dbReference type="EMBL" id="FOCM01000016">
    <property type="protein sequence ID" value="SEO15478.1"/>
    <property type="molecule type" value="Genomic_DNA"/>
</dbReference>
<dbReference type="AlphaFoldDB" id="A0A1H8ME28"/>
<protein>
    <submittedName>
        <fullName evidence="1">Uncharacterized protein</fullName>
    </submittedName>
</protein>
<dbReference type="Proteomes" id="UP000199372">
    <property type="component" value="Unassembled WGS sequence"/>
</dbReference>
<dbReference type="OrthoDB" id="7868028at2"/>
<evidence type="ECO:0000313" key="2">
    <source>
        <dbReference type="Proteomes" id="UP000199372"/>
    </source>
</evidence>